<sequence>MADILAENLSGKAVMGSDGTELGMLYNITMNLKTGELVDLLVEPNEELGTALDFSRDDRGHYEIPVGRVQAVKDYIVVRR</sequence>
<dbReference type="InterPro" id="IPR011033">
    <property type="entry name" value="PRC_barrel-like_sf"/>
</dbReference>
<gene>
    <name evidence="2" type="ORF">GCM10009019_07370</name>
</gene>
<dbReference type="EMBL" id="BAAADU010000002">
    <property type="protein sequence ID" value="GAA0647452.1"/>
    <property type="molecule type" value="Genomic_DNA"/>
</dbReference>
<dbReference type="Gene3D" id="2.30.30.240">
    <property type="entry name" value="PRC-barrel domain"/>
    <property type="match status" value="1"/>
</dbReference>
<evidence type="ECO:0000313" key="2">
    <source>
        <dbReference type="EMBL" id="GAA0647452.1"/>
    </source>
</evidence>
<dbReference type="InterPro" id="IPR027275">
    <property type="entry name" value="PRC-brl_dom"/>
</dbReference>
<proteinExistence type="predicted"/>
<dbReference type="Proteomes" id="UP001500194">
    <property type="component" value="Unassembled WGS sequence"/>
</dbReference>
<dbReference type="PANTHER" id="PTHR38137">
    <property type="entry name" value="PRC-BARREL DOMAIN PROTEIN"/>
    <property type="match status" value="1"/>
</dbReference>
<keyword evidence="3" id="KW-1185">Reference proteome</keyword>
<dbReference type="SUPFAM" id="SSF50346">
    <property type="entry name" value="PRC-barrel domain"/>
    <property type="match status" value="1"/>
</dbReference>
<dbReference type="AlphaFoldDB" id="A0AAV3SZC4"/>
<evidence type="ECO:0000259" key="1">
    <source>
        <dbReference type="Pfam" id="PF05239"/>
    </source>
</evidence>
<accession>A0AAV3SZC4</accession>
<feature type="domain" description="PRC-barrel" evidence="1">
    <location>
        <begin position="4"/>
        <end position="79"/>
    </location>
</feature>
<comment type="caution">
    <text evidence="2">The sequence shown here is derived from an EMBL/GenBank/DDBJ whole genome shotgun (WGS) entry which is preliminary data.</text>
</comment>
<evidence type="ECO:0000313" key="3">
    <source>
        <dbReference type="Proteomes" id="UP001500194"/>
    </source>
</evidence>
<dbReference type="PANTHER" id="PTHR38137:SF2">
    <property type="entry name" value="PRC-BARREL DOMAIN-CONTAINING PROTEIN"/>
    <property type="match status" value="1"/>
</dbReference>
<name>A0AAV3SZC4_9EURY</name>
<reference evidence="2 3" key="1">
    <citation type="journal article" date="2019" name="Int. J. Syst. Evol. Microbiol.">
        <title>The Global Catalogue of Microorganisms (GCM) 10K type strain sequencing project: providing services to taxonomists for standard genome sequencing and annotation.</title>
        <authorList>
            <consortium name="The Broad Institute Genomics Platform"/>
            <consortium name="The Broad Institute Genome Sequencing Center for Infectious Disease"/>
            <person name="Wu L."/>
            <person name="Ma J."/>
        </authorList>
    </citation>
    <scope>NUCLEOTIDE SEQUENCE [LARGE SCALE GENOMIC DNA]</scope>
    <source>
        <strain evidence="2 3">JCM 16327</strain>
    </source>
</reference>
<protein>
    <submittedName>
        <fullName evidence="2">PRC-barrel domain-containing protein</fullName>
    </submittedName>
</protein>
<dbReference type="RefSeq" id="WP_227261554.1">
    <property type="nucleotide sequence ID" value="NZ_BAAADU010000002.1"/>
</dbReference>
<dbReference type="GeneID" id="68572141"/>
<organism evidence="2 3">
    <name type="scientific">Salarchaeum japonicum</name>
    <dbReference type="NCBI Taxonomy" id="555573"/>
    <lineage>
        <taxon>Archaea</taxon>
        <taxon>Methanobacteriati</taxon>
        <taxon>Methanobacteriota</taxon>
        <taxon>Stenosarchaea group</taxon>
        <taxon>Halobacteria</taxon>
        <taxon>Halobacteriales</taxon>
        <taxon>Halobacteriaceae</taxon>
    </lineage>
</organism>
<dbReference type="Pfam" id="PF05239">
    <property type="entry name" value="PRC"/>
    <property type="match status" value="1"/>
</dbReference>